<dbReference type="InParanoid" id="A0A165HIP1"/>
<dbReference type="PRINTS" id="PR00332">
    <property type="entry name" value="HISTRIAD"/>
</dbReference>
<gene>
    <name evidence="5" type="ORF">LAESUDRAFT_740442</name>
</gene>
<dbReference type="PANTHER" id="PTHR46648">
    <property type="entry name" value="HIT FAMILY PROTEIN 1"/>
    <property type="match status" value="1"/>
</dbReference>
<protein>
    <submittedName>
        <fullName evidence="5">HIT-like protein</fullName>
    </submittedName>
</protein>
<reference evidence="5 6" key="1">
    <citation type="journal article" date="2016" name="Mol. Biol. Evol.">
        <title>Comparative Genomics of Early-Diverging Mushroom-Forming Fungi Provides Insights into the Origins of Lignocellulose Decay Capabilities.</title>
        <authorList>
            <person name="Nagy L.G."/>
            <person name="Riley R."/>
            <person name="Tritt A."/>
            <person name="Adam C."/>
            <person name="Daum C."/>
            <person name="Floudas D."/>
            <person name="Sun H."/>
            <person name="Yadav J.S."/>
            <person name="Pangilinan J."/>
            <person name="Larsson K.H."/>
            <person name="Matsuura K."/>
            <person name="Barry K."/>
            <person name="Labutti K."/>
            <person name="Kuo R."/>
            <person name="Ohm R.A."/>
            <person name="Bhattacharya S.S."/>
            <person name="Shirouzu T."/>
            <person name="Yoshinaga Y."/>
            <person name="Martin F.M."/>
            <person name="Grigoriev I.V."/>
            <person name="Hibbett D.S."/>
        </authorList>
    </citation>
    <scope>NUCLEOTIDE SEQUENCE [LARGE SCALE GENOMIC DNA]</scope>
    <source>
        <strain evidence="5 6">93-53</strain>
    </source>
</reference>
<dbReference type="GeneID" id="63828108"/>
<dbReference type="AlphaFoldDB" id="A0A165HIP1"/>
<feature type="domain" description="HIT" evidence="4">
    <location>
        <begin position="14"/>
        <end position="118"/>
    </location>
</feature>
<dbReference type="CDD" id="cd01277">
    <property type="entry name" value="HINT_subgroup"/>
    <property type="match status" value="1"/>
</dbReference>
<dbReference type="PANTHER" id="PTHR46648:SF1">
    <property type="entry name" value="ADENOSINE 5'-MONOPHOSPHORAMIDASE HNT1"/>
    <property type="match status" value="1"/>
</dbReference>
<dbReference type="InterPro" id="IPR001310">
    <property type="entry name" value="Histidine_triad_HIT"/>
</dbReference>
<evidence type="ECO:0000256" key="3">
    <source>
        <dbReference type="PROSITE-ProRule" id="PRU00464"/>
    </source>
</evidence>
<dbReference type="FunCoup" id="A0A165HIP1">
    <property type="interactions" value="199"/>
</dbReference>
<dbReference type="SUPFAM" id="SSF54197">
    <property type="entry name" value="HIT-like"/>
    <property type="match status" value="1"/>
</dbReference>
<proteinExistence type="predicted"/>
<dbReference type="InterPro" id="IPR036265">
    <property type="entry name" value="HIT-like_sf"/>
</dbReference>
<evidence type="ECO:0000256" key="1">
    <source>
        <dbReference type="PIRSR" id="PIRSR601310-1"/>
    </source>
</evidence>
<dbReference type="PROSITE" id="PS51084">
    <property type="entry name" value="HIT_2"/>
    <property type="match status" value="1"/>
</dbReference>
<keyword evidence="6" id="KW-1185">Reference proteome</keyword>
<dbReference type="InterPro" id="IPR011146">
    <property type="entry name" value="HIT-like"/>
</dbReference>
<dbReference type="RefSeq" id="XP_040769425.1">
    <property type="nucleotide sequence ID" value="XM_040911079.1"/>
</dbReference>
<feature type="active site" description="Tele-AMP-histidine intermediate" evidence="1">
    <location>
        <position position="104"/>
    </location>
</feature>
<dbReference type="Proteomes" id="UP000076871">
    <property type="component" value="Unassembled WGS sequence"/>
</dbReference>
<dbReference type="GO" id="GO:0009117">
    <property type="term" value="P:nucleotide metabolic process"/>
    <property type="evidence" value="ECO:0007669"/>
    <property type="project" value="TreeGrafter"/>
</dbReference>
<feature type="short sequence motif" description="Histidine triad motif" evidence="2 3">
    <location>
        <begin position="102"/>
        <end position="106"/>
    </location>
</feature>
<dbReference type="GO" id="GO:0003824">
    <property type="term" value="F:catalytic activity"/>
    <property type="evidence" value="ECO:0007669"/>
    <property type="project" value="InterPro"/>
</dbReference>
<name>A0A165HIP1_9APHY</name>
<dbReference type="InterPro" id="IPR019808">
    <property type="entry name" value="Histidine_triad_CS"/>
</dbReference>
<evidence type="ECO:0000256" key="2">
    <source>
        <dbReference type="PIRSR" id="PIRSR601310-3"/>
    </source>
</evidence>
<evidence type="ECO:0000259" key="4">
    <source>
        <dbReference type="PROSITE" id="PS51084"/>
    </source>
</evidence>
<dbReference type="PROSITE" id="PS00892">
    <property type="entry name" value="HIT_1"/>
    <property type="match status" value="1"/>
</dbReference>
<dbReference type="InterPro" id="IPR039384">
    <property type="entry name" value="HINT"/>
</dbReference>
<dbReference type="STRING" id="1314785.A0A165HIP1"/>
<dbReference type="OrthoDB" id="672793at2759"/>
<dbReference type="Gene3D" id="3.30.428.10">
    <property type="entry name" value="HIT-like"/>
    <property type="match status" value="1"/>
</dbReference>
<accession>A0A165HIP1</accession>
<evidence type="ECO:0000313" key="5">
    <source>
        <dbReference type="EMBL" id="KZT11777.1"/>
    </source>
</evidence>
<dbReference type="Pfam" id="PF01230">
    <property type="entry name" value="HIT"/>
    <property type="match status" value="1"/>
</dbReference>
<evidence type="ECO:0000313" key="6">
    <source>
        <dbReference type="Proteomes" id="UP000076871"/>
    </source>
</evidence>
<sequence length="144" mass="16092">MAAPSTAKTVASCIFCKIVKGEIPSFKLIETETSYSFLDVNPLAKGHSLVIPKYHAEKLHQLPDEETKDLIVIAKKIAVAQGFENYNILQNNGRIAHQEVDHVHFHVIPKPSASDAEGLVIGWPQQKISMDELSKLHEEIKQRL</sequence>
<dbReference type="EMBL" id="KV427606">
    <property type="protein sequence ID" value="KZT11777.1"/>
    <property type="molecule type" value="Genomic_DNA"/>
</dbReference>
<organism evidence="5 6">
    <name type="scientific">Laetiporus sulphureus 93-53</name>
    <dbReference type="NCBI Taxonomy" id="1314785"/>
    <lineage>
        <taxon>Eukaryota</taxon>
        <taxon>Fungi</taxon>
        <taxon>Dikarya</taxon>
        <taxon>Basidiomycota</taxon>
        <taxon>Agaricomycotina</taxon>
        <taxon>Agaricomycetes</taxon>
        <taxon>Polyporales</taxon>
        <taxon>Laetiporus</taxon>
    </lineage>
</organism>